<comment type="similarity">
    <text evidence="2">Belongs to the AzlC family.</text>
</comment>
<feature type="compositionally biased region" description="Acidic residues" evidence="8">
    <location>
        <begin position="299"/>
        <end position="308"/>
    </location>
</feature>
<dbReference type="GO" id="GO:0005886">
    <property type="term" value="C:plasma membrane"/>
    <property type="evidence" value="ECO:0007669"/>
    <property type="project" value="UniProtKB-SubCell"/>
</dbReference>
<keyword evidence="5 9" id="KW-0812">Transmembrane</keyword>
<dbReference type="Proteomes" id="UP001218021">
    <property type="component" value="Unassembled WGS sequence"/>
</dbReference>
<evidence type="ECO:0000256" key="3">
    <source>
        <dbReference type="ARBA" id="ARBA00022448"/>
    </source>
</evidence>
<keyword evidence="3" id="KW-0813">Transport</keyword>
<evidence type="ECO:0000256" key="8">
    <source>
        <dbReference type="SAM" id="MobiDB-lite"/>
    </source>
</evidence>
<comment type="subcellular location">
    <subcellularLocation>
        <location evidence="1">Cell membrane</location>
        <topology evidence="1">Multi-pass membrane protein</topology>
    </subcellularLocation>
</comment>
<feature type="transmembrane region" description="Helical" evidence="9">
    <location>
        <begin position="190"/>
        <end position="207"/>
    </location>
</feature>
<evidence type="ECO:0000313" key="11">
    <source>
        <dbReference type="Proteomes" id="UP001218021"/>
    </source>
</evidence>
<comment type="caution">
    <text evidence="10">The sequence shown here is derived from an EMBL/GenBank/DDBJ whole genome shotgun (WGS) entry which is preliminary data.</text>
</comment>
<feature type="transmembrane region" description="Helical" evidence="9">
    <location>
        <begin position="46"/>
        <end position="69"/>
    </location>
</feature>
<dbReference type="Pfam" id="PF03591">
    <property type="entry name" value="AzlC"/>
    <property type="match status" value="1"/>
</dbReference>
<feature type="transmembrane region" description="Helical" evidence="9">
    <location>
        <begin position="20"/>
        <end position="39"/>
    </location>
</feature>
<evidence type="ECO:0000256" key="4">
    <source>
        <dbReference type="ARBA" id="ARBA00022475"/>
    </source>
</evidence>
<evidence type="ECO:0000256" key="7">
    <source>
        <dbReference type="ARBA" id="ARBA00023136"/>
    </source>
</evidence>
<keyword evidence="4" id="KW-1003">Cell membrane</keyword>
<keyword evidence="6 9" id="KW-1133">Transmembrane helix</keyword>
<evidence type="ECO:0000256" key="2">
    <source>
        <dbReference type="ARBA" id="ARBA00010735"/>
    </source>
</evidence>
<feature type="compositionally biased region" description="Basic and acidic residues" evidence="8">
    <location>
        <begin position="315"/>
        <end position="324"/>
    </location>
</feature>
<evidence type="ECO:0000256" key="9">
    <source>
        <dbReference type="SAM" id="Phobius"/>
    </source>
</evidence>
<accession>A0AAJ1HP36</accession>
<feature type="region of interest" description="Disordered" evidence="8">
    <location>
        <begin position="281"/>
        <end position="324"/>
    </location>
</feature>
<gene>
    <name evidence="10" type="ORF">PO158_01800</name>
</gene>
<evidence type="ECO:0000313" key="10">
    <source>
        <dbReference type="EMBL" id="MDC2827019.1"/>
    </source>
</evidence>
<dbReference type="PROSITE" id="PS51257">
    <property type="entry name" value="PROKAR_LIPOPROTEIN"/>
    <property type="match status" value="1"/>
</dbReference>
<protein>
    <submittedName>
        <fullName evidence="10">AzlC family ABC transporter permease</fullName>
    </submittedName>
</protein>
<organism evidence="10 11">
    <name type="scientific">Limosilactobacillus mucosae</name>
    <name type="common">Lactobacillus mucosae</name>
    <dbReference type="NCBI Taxonomy" id="97478"/>
    <lineage>
        <taxon>Bacteria</taxon>
        <taxon>Bacillati</taxon>
        <taxon>Bacillota</taxon>
        <taxon>Bacilli</taxon>
        <taxon>Lactobacillales</taxon>
        <taxon>Lactobacillaceae</taxon>
        <taxon>Limosilactobacillus</taxon>
    </lineage>
</organism>
<feature type="transmembrane region" description="Helical" evidence="9">
    <location>
        <begin position="75"/>
        <end position="96"/>
    </location>
</feature>
<evidence type="ECO:0000256" key="6">
    <source>
        <dbReference type="ARBA" id="ARBA00022989"/>
    </source>
</evidence>
<dbReference type="PANTHER" id="PTHR34979:SF1">
    <property type="entry name" value="INNER MEMBRANE PROTEIN YGAZ"/>
    <property type="match status" value="1"/>
</dbReference>
<feature type="compositionally biased region" description="Basic and acidic residues" evidence="8">
    <location>
        <begin position="281"/>
        <end position="298"/>
    </location>
</feature>
<dbReference type="EMBL" id="JAQOND010000011">
    <property type="protein sequence ID" value="MDC2827019.1"/>
    <property type="molecule type" value="Genomic_DNA"/>
</dbReference>
<proteinExistence type="inferred from homology"/>
<keyword evidence="7 9" id="KW-0472">Membrane</keyword>
<dbReference type="GO" id="GO:1903785">
    <property type="term" value="P:L-valine transmembrane transport"/>
    <property type="evidence" value="ECO:0007669"/>
    <property type="project" value="TreeGrafter"/>
</dbReference>
<evidence type="ECO:0000256" key="5">
    <source>
        <dbReference type="ARBA" id="ARBA00022692"/>
    </source>
</evidence>
<dbReference type="InterPro" id="IPR011606">
    <property type="entry name" value="Brnchd-chn_aa_trnsp_permease"/>
</dbReference>
<reference evidence="10" key="1">
    <citation type="submission" date="2023-01" db="EMBL/GenBank/DDBJ databases">
        <title>Genome analysis of 13 Lactobacillus isolated from gut of wild boar.</title>
        <authorList>
            <person name="Papp P."/>
            <person name="Libisch B."/>
            <person name="Nagy T."/>
            <person name="Olasz F."/>
        </authorList>
    </citation>
    <scope>NUCLEOTIDE SEQUENCE</scope>
    <source>
        <strain evidence="10">F108</strain>
    </source>
</reference>
<dbReference type="PANTHER" id="PTHR34979">
    <property type="entry name" value="INNER MEMBRANE PROTEIN YGAZ"/>
    <property type="match status" value="1"/>
</dbReference>
<dbReference type="RefSeq" id="WP_272207530.1">
    <property type="nucleotide sequence ID" value="NZ_JAQONC010000006.1"/>
</dbReference>
<dbReference type="AlphaFoldDB" id="A0AAJ1HP36"/>
<evidence type="ECO:0000256" key="1">
    <source>
        <dbReference type="ARBA" id="ARBA00004651"/>
    </source>
</evidence>
<name>A0AAJ1HP36_LIMMU</name>
<sequence length="324" mass="35910">MAKAQQINPEGARWLQVLGVSMPLCLSYVPIGVACGILLHAAGMNFLLTFLVSVMVFSGGAQFILASLLMLDAPISSIFMTLFFLELRYALLGSSLSKYMQNESQRFVWLFSVSMNDENYAVNYLKFATDKNWTPKDALMVEHYSLLSWAGGNMVGGLIGSAVHIDLEIVDFALTALFLYMIVMQVRNHLSLLISLVSAVLAVIFLSLTKSTLGIIIATLIASFIGFMIENTVRQRSDHPDDAWIMRKLFRPASSRDTISDRQEKDREAEVKAELKAELKDRLKKDAAESDPAKKDADQDATNEDFESETAAAKQESKKSSGDK</sequence>
<feature type="transmembrane region" description="Helical" evidence="9">
    <location>
        <begin position="213"/>
        <end position="229"/>
    </location>
</feature>